<name>A0A2K2DJR1_BRADI</name>
<keyword evidence="4" id="KW-1185">Reference proteome</keyword>
<dbReference type="EMBL" id="CM000880">
    <property type="protein sequence ID" value="PNT74519.1"/>
    <property type="molecule type" value="Genomic_DNA"/>
</dbReference>
<proteinExistence type="predicted"/>
<evidence type="ECO:0000313" key="4">
    <source>
        <dbReference type="Proteomes" id="UP000008810"/>
    </source>
</evidence>
<dbReference type="Gramene" id="PNT74519">
    <property type="protein sequence ID" value="PNT74519"/>
    <property type="gene ID" value="BRADI_1g16208v3"/>
</dbReference>
<reference evidence="2 3" key="1">
    <citation type="journal article" date="2010" name="Nature">
        <title>Genome sequencing and analysis of the model grass Brachypodium distachyon.</title>
        <authorList>
            <consortium name="International Brachypodium Initiative"/>
        </authorList>
    </citation>
    <scope>NUCLEOTIDE SEQUENCE [LARGE SCALE GENOMIC DNA]</scope>
    <source>
        <strain evidence="2">Bd21</strain>
        <strain evidence="3">cv. Bd21</strain>
    </source>
</reference>
<dbReference type="Proteomes" id="UP000008810">
    <property type="component" value="Chromosome 1"/>
</dbReference>
<sequence>MDSSAELEIMHIRLRHAEDQLSLAQDEISMLRSENQATSWREDFLLGEVVKLSSDLREMMPEPYVEAECVKSRLDAITQSGPMTPAFWSNREKGYILALLQDRVARAVTCLKSCSHCMTEVHHNLFLELPVPVDLKGLIERFCEVAMVRGATHEQLVEGAVLALVFVRLRYPPLNLDFLHLTTSSVPDDAQLGPIYDAMEHTARQLVTLMALE</sequence>
<dbReference type="RefSeq" id="XP_014750949.1">
    <property type="nucleotide sequence ID" value="XM_014895463.2"/>
</dbReference>
<keyword evidence="1" id="KW-0175">Coiled coil</keyword>
<feature type="coiled-coil region" evidence="1">
    <location>
        <begin position="7"/>
        <end position="34"/>
    </location>
</feature>
<dbReference type="OrthoDB" id="2008284at2759"/>
<evidence type="ECO:0000313" key="3">
    <source>
        <dbReference type="EnsemblPlants" id="PNT74519"/>
    </source>
</evidence>
<dbReference type="EnsemblPlants" id="PNT74519">
    <property type="protein sequence ID" value="PNT74519"/>
    <property type="gene ID" value="BRADI_1g16208v3"/>
</dbReference>
<organism evidence="2">
    <name type="scientific">Brachypodium distachyon</name>
    <name type="common">Purple false brome</name>
    <name type="synonym">Trachynia distachya</name>
    <dbReference type="NCBI Taxonomy" id="15368"/>
    <lineage>
        <taxon>Eukaryota</taxon>
        <taxon>Viridiplantae</taxon>
        <taxon>Streptophyta</taxon>
        <taxon>Embryophyta</taxon>
        <taxon>Tracheophyta</taxon>
        <taxon>Spermatophyta</taxon>
        <taxon>Magnoliopsida</taxon>
        <taxon>Liliopsida</taxon>
        <taxon>Poales</taxon>
        <taxon>Poaceae</taxon>
        <taxon>BOP clade</taxon>
        <taxon>Pooideae</taxon>
        <taxon>Stipodae</taxon>
        <taxon>Brachypodieae</taxon>
        <taxon>Brachypodium</taxon>
    </lineage>
</organism>
<protein>
    <submittedName>
        <fullName evidence="2 3">Uncharacterized protein</fullName>
    </submittedName>
</protein>
<reference evidence="2" key="2">
    <citation type="submission" date="2017-06" db="EMBL/GenBank/DDBJ databases">
        <title>WGS assembly of Brachypodium distachyon.</title>
        <authorList>
            <consortium name="The International Brachypodium Initiative"/>
            <person name="Lucas S."/>
            <person name="Harmon-Smith M."/>
            <person name="Lail K."/>
            <person name="Tice H."/>
            <person name="Grimwood J."/>
            <person name="Bruce D."/>
            <person name="Barry K."/>
            <person name="Shu S."/>
            <person name="Lindquist E."/>
            <person name="Wang M."/>
            <person name="Pitluck S."/>
            <person name="Vogel J.P."/>
            <person name="Garvin D.F."/>
            <person name="Mockler T.C."/>
            <person name="Schmutz J."/>
            <person name="Rokhsar D."/>
            <person name="Bevan M.W."/>
        </authorList>
    </citation>
    <scope>NUCLEOTIDE SEQUENCE</scope>
    <source>
        <strain evidence="2">Bd21</strain>
    </source>
</reference>
<dbReference type="GeneID" id="106865465"/>
<dbReference type="AlphaFoldDB" id="A0A2K2DJR1"/>
<accession>A0A2K2DJR1</accession>
<evidence type="ECO:0000313" key="2">
    <source>
        <dbReference type="EMBL" id="PNT74519.1"/>
    </source>
</evidence>
<reference evidence="3" key="3">
    <citation type="submission" date="2018-08" db="UniProtKB">
        <authorList>
            <consortium name="EnsemblPlants"/>
        </authorList>
    </citation>
    <scope>IDENTIFICATION</scope>
    <source>
        <strain evidence="3">cv. Bd21</strain>
    </source>
</reference>
<gene>
    <name evidence="3" type="primary">LOC106865465</name>
    <name evidence="2" type="ORF">BRADI_1g16208v3</name>
</gene>
<evidence type="ECO:0000256" key="1">
    <source>
        <dbReference type="SAM" id="Coils"/>
    </source>
</evidence>
<dbReference type="KEGG" id="bdi:106865465"/>